<dbReference type="SUPFAM" id="SSF54675">
    <property type="entry name" value="Nicotinate/Quinolinate PRTase N-terminal domain-like"/>
    <property type="match status" value="1"/>
</dbReference>
<dbReference type="NCBIfam" id="NF003704">
    <property type="entry name" value="PRK05321.1"/>
    <property type="match status" value="1"/>
</dbReference>
<dbReference type="HAMAP" id="MF_00570">
    <property type="entry name" value="NAPRTase"/>
    <property type="match status" value="1"/>
</dbReference>
<dbReference type="NCBIfam" id="TIGR01514">
    <property type="entry name" value="NAPRTase"/>
    <property type="match status" value="1"/>
</dbReference>
<evidence type="ECO:0000256" key="5">
    <source>
        <dbReference type="ARBA" id="ARBA00022598"/>
    </source>
</evidence>
<dbReference type="EC" id="6.3.4.21" evidence="3 7"/>
<dbReference type="PIRSF" id="PIRSF000484">
    <property type="entry name" value="NAPRT"/>
    <property type="match status" value="1"/>
</dbReference>
<evidence type="ECO:0000256" key="2">
    <source>
        <dbReference type="ARBA" id="ARBA00010897"/>
    </source>
</evidence>
<dbReference type="Pfam" id="PF04095">
    <property type="entry name" value="NAPRTase"/>
    <property type="match status" value="1"/>
</dbReference>
<dbReference type="InterPro" id="IPR040727">
    <property type="entry name" value="NAPRTase_N"/>
</dbReference>
<dbReference type="InterPro" id="IPR007229">
    <property type="entry name" value="Nic_PRibTrfase-Fam"/>
</dbReference>
<dbReference type="InterPro" id="IPR041525">
    <property type="entry name" value="N/Namide_PRibTrfase"/>
</dbReference>
<dbReference type="SUPFAM" id="SSF51690">
    <property type="entry name" value="Nicotinate/Quinolinate PRTase C-terminal domain-like"/>
    <property type="match status" value="1"/>
</dbReference>
<dbReference type="InterPro" id="IPR006406">
    <property type="entry name" value="Nic_PRibTrfase"/>
</dbReference>
<proteinExistence type="inferred from homology"/>
<reference evidence="12" key="1">
    <citation type="journal article" date="2019" name="Int. J. Syst. Evol. Microbiol.">
        <title>The Global Catalogue of Microorganisms (GCM) 10K type strain sequencing project: providing services to taxonomists for standard genome sequencing and annotation.</title>
        <authorList>
            <consortium name="The Broad Institute Genomics Platform"/>
            <consortium name="The Broad Institute Genome Sequencing Center for Infectious Disease"/>
            <person name="Wu L."/>
            <person name="Ma J."/>
        </authorList>
    </citation>
    <scope>NUCLEOTIDE SEQUENCE [LARGE SCALE GENOMIC DNA]</scope>
    <source>
        <strain evidence="12">CCUG 54939</strain>
    </source>
</reference>
<evidence type="ECO:0000259" key="10">
    <source>
        <dbReference type="Pfam" id="PF17767"/>
    </source>
</evidence>
<dbReference type="PANTHER" id="PTHR11098">
    <property type="entry name" value="NICOTINATE PHOSPHORIBOSYLTRANSFERASE"/>
    <property type="match status" value="1"/>
</dbReference>
<dbReference type="Proteomes" id="UP001595692">
    <property type="component" value="Unassembled WGS sequence"/>
</dbReference>
<sequence>MLRNTCIHGVLDTDFYKLTMLQAYLQQVPNHSSEWVFHCRNNEDLTPYLELLREELAGLAQMRLELPALRELSRSCPQFSPDFLEYLYRFRFDPSLVEARIQAGKLTIRARGPLCQTSMLEIPILSTLSELRNSMRYPEVDAAVIERVTMARIAELERLGDDTDLDGFRFADFGTRRRFSFAAQQQVLALLKQHLPRQLLGTSNPLLAQQFGLPLVGTMGHEWLQSFQALDGPLAASQHTALRRWLEVYPKARNVALTDVIGRDAFCRDLDFTLANQYSGFRHDSGDPIVWGEAMLARLESLGIDPLSKHLVFSDGLDFQRAVALYRHFRGRTQCDFGIGTWLTGDFGLNRPLNSVMKMVRFNGRSVAKISDTPAKNLCRDPQFMQQLMDAFAVNAGVRQQIMSQLTG</sequence>
<keyword evidence="11" id="KW-0808">Transferase</keyword>
<evidence type="ECO:0000313" key="12">
    <source>
        <dbReference type="Proteomes" id="UP001595692"/>
    </source>
</evidence>
<keyword evidence="12" id="KW-1185">Reference proteome</keyword>
<dbReference type="PANTHER" id="PTHR11098:SF1">
    <property type="entry name" value="NICOTINATE PHOSPHORIBOSYLTRANSFERASE"/>
    <property type="match status" value="1"/>
</dbReference>
<evidence type="ECO:0000313" key="11">
    <source>
        <dbReference type="EMBL" id="MFC3914331.1"/>
    </source>
</evidence>
<gene>
    <name evidence="7 11" type="primary">pncB</name>
    <name evidence="11" type="ORF">ACFOSS_12750</name>
</gene>
<comment type="caution">
    <text evidence="11">The sequence shown here is derived from an EMBL/GenBank/DDBJ whole genome shotgun (WGS) entry which is preliminary data.</text>
</comment>
<evidence type="ECO:0000256" key="4">
    <source>
        <dbReference type="ARBA" id="ARBA00022553"/>
    </source>
</evidence>
<dbReference type="InterPro" id="IPR036068">
    <property type="entry name" value="Nicotinate_pribotase-like_C"/>
</dbReference>
<keyword evidence="11" id="KW-0328">Glycosyltransferase</keyword>
<protein>
    <recommendedName>
        <fullName evidence="3 7">Nicotinate phosphoribosyltransferase</fullName>
        <shortName evidence="7">NAPRTase</shortName>
        <ecNumber evidence="3 7">6.3.4.21</ecNumber>
    </recommendedName>
</protein>
<comment type="pathway">
    <text evidence="1 7 8">Cofactor biosynthesis; NAD(+) biosynthesis; nicotinate D-ribonucleotide from nicotinate: step 1/1.</text>
</comment>
<dbReference type="Pfam" id="PF17767">
    <property type="entry name" value="NAPRTase_N"/>
    <property type="match status" value="1"/>
</dbReference>
<evidence type="ECO:0000256" key="6">
    <source>
        <dbReference type="ARBA" id="ARBA00022642"/>
    </source>
</evidence>
<dbReference type="GO" id="GO:0004516">
    <property type="term" value="F:nicotinate phosphoribosyltransferase activity"/>
    <property type="evidence" value="ECO:0007669"/>
    <property type="project" value="UniProtKB-EC"/>
</dbReference>
<evidence type="ECO:0000256" key="7">
    <source>
        <dbReference type="HAMAP-Rule" id="MF_00570"/>
    </source>
</evidence>
<dbReference type="Gene3D" id="3.20.140.10">
    <property type="entry name" value="nicotinate phosphoribosyltransferase"/>
    <property type="match status" value="1"/>
</dbReference>
<name>A0ABV8CRB7_9GAMM</name>
<organism evidence="11 12">
    <name type="scientific">Pseudaeromonas sharmana</name>
    <dbReference type="NCBI Taxonomy" id="328412"/>
    <lineage>
        <taxon>Bacteria</taxon>
        <taxon>Pseudomonadati</taxon>
        <taxon>Pseudomonadota</taxon>
        <taxon>Gammaproteobacteria</taxon>
        <taxon>Aeromonadales</taxon>
        <taxon>Aeromonadaceae</taxon>
        <taxon>Pseudaeromonas</taxon>
    </lineage>
</organism>
<comment type="catalytic activity">
    <reaction evidence="7 8">
        <text>5-phospho-alpha-D-ribose 1-diphosphate + nicotinate + ATP + H2O = nicotinate beta-D-ribonucleotide + ADP + phosphate + diphosphate</text>
        <dbReference type="Rhea" id="RHEA:36163"/>
        <dbReference type="ChEBI" id="CHEBI:15377"/>
        <dbReference type="ChEBI" id="CHEBI:30616"/>
        <dbReference type="ChEBI" id="CHEBI:32544"/>
        <dbReference type="ChEBI" id="CHEBI:33019"/>
        <dbReference type="ChEBI" id="CHEBI:43474"/>
        <dbReference type="ChEBI" id="CHEBI:57502"/>
        <dbReference type="ChEBI" id="CHEBI:58017"/>
        <dbReference type="ChEBI" id="CHEBI:456216"/>
        <dbReference type="EC" id="6.3.4.21"/>
    </reaction>
</comment>
<comment type="similarity">
    <text evidence="2 7 8">Belongs to the NAPRTase family.</text>
</comment>
<dbReference type="GO" id="GO:0016757">
    <property type="term" value="F:glycosyltransferase activity"/>
    <property type="evidence" value="ECO:0007669"/>
    <property type="project" value="UniProtKB-KW"/>
</dbReference>
<dbReference type="RefSeq" id="WP_377153087.1">
    <property type="nucleotide sequence ID" value="NZ_JBHSAF010000014.1"/>
</dbReference>
<feature type="modified residue" description="Phosphohistidine; by autocatalysis" evidence="7">
    <location>
        <position position="221"/>
    </location>
</feature>
<accession>A0ABV8CRB7</accession>
<evidence type="ECO:0000256" key="1">
    <source>
        <dbReference type="ARBA" id="ARBA00004952"/>
    </source>
</evidence>
<comment type="PTM">
    <text evidence="7 8">Transiently phosphorylated on a His residue during the reaction cycle. Phosphorylation strongly increases the affinity for substrates and increases the rate of nicotinate D-ribonucleotide production. Dephosphorylation regenerates the low-affinity form of the enzyme, leading to product release.</text>
</comment>
<keyword evidence="4 7" id="KW-0597">Phosphoprotein</keyword>
<keyword evidence="6 7" id="KW-0662">Pyridine nucleotide biosynthesis</keyword>
<comment type="function">
    <text evidence="7 8">Catalyzes the synthesis of beta-nicotinate D-ribonucleotide from nicotinate and 5-phospho-D-ribose 1-phosphate at the expense of ATP.</text>
</comment>
<dbReference type="EMBL" id="JBHSAF010000014">
    <property type="protein sequence ID" value="MFC3914331.1"/>
    <property type="molecule type" value="Genomic_DNA"/>
</dbReference>
<keyword evidence="5 7" id="KW-0436">Ligase</keyword>
<feature type="domain" description="Nicotinate/nicotinamide phosphoribosyltransferase" evidence="9">
    <location>
        <begin position="168"/>
        <end position="394"/>
    </location>
</feature>
<evidence type="ECO:0000256" key="8">
    <source>
        <dbReference type="RuleBase" id="RU003838"/>
    </source>
</evidence>
<feature type="domain" description="Nicotinate phosphoribosyltransferase N-terminal" evidence="10">
    <location>
        <begin position="11"/>
        <end position="129"/>
    </location>
</feature>
<evidence type="ECO:0000259" key="9">
    <source>
        <dbReference type="Pfam" id="PF04095"/>
    </source>
</evidence>
<evidence type="ECO:0000256" key="3">
    <source>
        <dbReference type="ARBA" id="ARBA00013236"/>
    </source>
</evidence>